<evidence type="ECO:0000313" key="1">
    <source>
        <dbReference type="EMBL" id="KKO06031.1"/>
    </source>
</evidence>
<reference evidence="1" key="1">
    <citation type="journal article" date="2015" name="Nature">
        <title>Complex archaea that bridge the gap between prokaryotes and eukaryotes.</title>
        <authorList>
            <person name="Spang A."/>
            <person name="Saw J.H."/>
            <person name="Jorgensen S.L."/>
            <person name="Zaremba-Niedzwiedzka K."/>
            <person name="Martijn J."/>
            <person name="Lind A.E."/>
            <person name="van Eijk R."/>
            <person name="Schleper C."/>
            <person name="Guy L."/>
            <person name="Ettema T.J."/>
        </authorList>
    </citation>
    <scope>NUCLEOTIDE SEQUENCE</scope>
</reference>
<accession>A0A0F9VLM8</accession>
<dbReference type="PROSITE" id="PS51257">
    <property type="entry name" value="PROKAR_LIPOPROTEIN"/>
    <property type="match status" value="1"/>
</dbReference>
<sequence>MFKEILFYAFFLLFSCGLLAQVEIRIKNDNALRNMTPASKHTIVAEVENTSNKTHYIRTILDLEDNWEIISGGTVGNLLPYQKKSIFITIYVPSNVSPGKRKAQLHLVTAEKAILQSISLDIIVPEYHRLVINKLSSPELVIAGETIENKFEILNKGNVDENIILYTGNDLKEGTTREVLADSSLVITITKETDKNFGKIRTENIHLNIVRVGDTKETIRGYATTKVYPIKMDKEDDFFRFPIEASVYYNTIYSQDNKFSSFLVEARGDGYFDQDKIHFFDFIIRTPNQNTINRFGMNDQYSFEYDYNNEFNVILGDYSYRPNRLGFISRYGFGLKLDYKFKNTTITGFYSKPRLAFSYSESLVGFKIQNQVSTTFNIAASLSQSKENVLIDRRISPEVEMQTGQILVLESNYKTDQTIINHESSISLSDSKVGTAHDLRVNQKYGDFNYNGNLTIAGKNYFGGLGNSFRYSNSLNYFQKKWGLSAGQALSRINERYNPIYSLPEPFYENYFISGNYKINQQNHTNIRFSNVLREDKQLEKSYHYKEYGFDYTYRYLNQGLSLSFNGRVSKTRNLLGFDTSYKSTYGHNLSGSYQISPTFGLRANLNHNYTNRYGASGNVTNFYNYGLGFNLNLRGRLNLSAMYNSGFSPEQDYLQRDFINLNFSTKINKVHRLSARLNYFENVLASNNKEVFSYLKYTYSFGAPLKRVNWRGSMTGTISAKDTSININKIKLNATGKDSYTDAFGNFEIKNLPLGNNFIMLDESTLPFGVVATQKIPLAVEIEKDEIAQLKIELVRAATLNGKLKIDDLINVNTSIDLHGYIKLEGVSHTYYTESKKDGSFSIKLIVPGNYKIEIMRLKNDHDLKPINKIQHVIIKEGETLITDITLKKKKRVVKFKQSQFSIKM</sequence>
<dbReference type="EMBL" id="LAZR01000017">
    <property type="protein sequence ID" value="KKO06031.1"/>
    <property type="molecule type" value="Genomic_DNA"/>
</dbReference>
<comment type="caution">
    <text evidence="1">The sequence shown here is derived from an EMBL/GenBank/DDBJ whole genome shotgun (WGS) entry which is preliminary data.</text>
</comment>
<organism evidence="1">
    <name type="scientific">marine sediment metagenome</name>
    <dbReference type="NCBI Taxonomy" id="412755"/>
    <lineage>
        <taxon>unclassified sequences</taxon>
        <taxon>metagenomes</taxon>
        <taxon>ecological metagenomes</taxon>
    </lineage>
</organism>
<name>A0A0F9VLM8_9ZZZZ</name>
<protein>
    <submittedName>
        <fullName evidence="1">Uncharacterized protein</fullName>
    </submittedName>
</protein>
<proteinExistence type="predicted"/>
<gene>
    <name evidence="1" type="ORF">LCGC14_0070430</name>
</gene>
<dbReference type="AlphaFoldDB" id="A0A0F9VLM8"/>